<dbReference type="KEGG" id="alti:ALE3EI_0358"/>
<dbReference type="InterPro" id="IPR019853">
    <property type="entry name" value="GldB-like"/>
</dbReference>
<dbReference type="RefSeq" id="WP_233279987.1">
    <property type="nucleotide sequence ID" value="NZ_CP052909.1"/>
</dbReference>
<dbReference type="Proteomes" id="UP000515514">
    <property type="component" value="Chromosome"/>
</dbReference>
<dbReference type="Pfam" id="PF25594">
    <property type="entry name" value="GldB_lipo"/>
    <property type="match status" value="1"/>
</dbReference>
<keyword evidence="2" id="KW-1185">Reference proteome</keyword>
<dbReference type="EMBL" id="CP052909">
    <property type="protein sequence ID" value="QNJ96945.1"/>
    <property type="molecule type" value="Genomic_DNA"/>
</dbReference>
<gene>
    <name evidence="1" type="ORF">ALE3EI_0358</name>
</gene>
<proteinExistence type="predicted"/>
<evidence type="ECO:0000313" key="1">
    <source>
        <dbReference type="EMBL" id="QNJ96945.1"/>
    </source>
</evidence>
<dbReference type="AlphaFoldDB" id="A0A7G8PRH9"/>
<sequence length="329" mass="38740">MTFKKSLVTFPMKYIVLTFAVLFVVSCETKSETEKQIEAIPMDISIIRFDKIFAEASVDELPKLKSEFPVFFPEQYPDSIWRQKMQDTLQKQLEAEVLKKFPENEPLEEELEALFRHIKYYVSSFSPPQIVTTTSDVDYRNKVILANKTLVISLDNYLGSDHYFYEDIHLYISKNMKEDQIVQDVAATYAKRLISPPRQRSLLAQMIYFGKELYIKDLWLPETSDAHKIGYTEEEMQWVHDNEADMWRYFIENELLYSTDAKLPPRFINPAPFSKFYLEIDNESPGMAGRFLGWQIVKSYMENNDVTFDQLMIASTEEIFTKSKYKPKK</sequence>
<protein>
    <submittedName>
        <fullName evidence="1">Gliding motility gldB</fullName>
    </submittedName>
</protein>
<accession>A0A7G8PRH9</accession>
<name>A0A7G8PRH9_9FLAO</name>
<organism evidence="1 2">
    <name type="scientific">Constantimarinum furrinae</name>
    <dbReference type="NCBI Taxonomy" id="2562285"/>
    <lineage>
        <taxon>Bacteria</taxon>
        <taxon>Pseudomonadati</taxon>
        <taxon>Bacteroidota</taxon>
        <taxon>Flavobacteriia</taxon>
        <taxon>Flavobacteriales</taxon>
        <taxon>Flavobacteriaceae</taxon>
        <taxon>Altibacter/Constantimarinum group</taxon>
        <taxon>Constantimarinum</taxon>
    </lineage>
</organism>
<evidence type="ECO:0000313" key="2">
    <source>
        <dbReference type="Proteomes" id="UP000515514"/>
    </source>
</evidence>
<dbReference type="NCBIfam" id="TIGR03514">
    <property type="entry name" value="GldB_lipo"/>
    <property type="match status" value="1"/>
</dbReference>
<dbReference type="PROSITE" id="PS51257">
    <property type="entry name" value="PROKAR_LIPOPROTEIN"/>
    <property type="match status" value="1"/>
</dbReference>
<reference evidence="1 2" key="1">
    <citation type="submission" date="2020-04" db="EMBL/GenBank/DDBJ databases">
        <title>Genome sequence of Altibacter aquimarinus strain ALE3EI.</title>
        <authorList>
            <person name="Oh H.-M."/>
            <person name="Jang D."/>
        </authorList>
    </citation>
    <scope>NUCLEOTIDE SEQUENCE [LARGE SCALE GENOMIC DNA]</scope>
    <source>
        <strain evidence="1 2">ALE3EI</strain>
    </source>
</reference>